<dbReference type="GO" id="GO:0016787">
    <property type="term" value="F:hydrolase activity"/>
    <property type="evidence" value="ECO:0007669"/>
    <property type="project" value="UniProtKB-KW"/>
</dbReference>
<dbReference type="GO" id="GO:0004386">
    <property type="term" value="F:helicase activity"/>
    <property type="evidence" value="ECO:0007669"/>
    <property type="project" value="UniProtKB-KW"/>
</dbReference>
<dbReference type="SMART" id="SM00490">
    <property type="entry name" value="HELICc"/>
    <property type="match status" value="1"/>
</dbReference>
<dbReference type="GO" id="GO:0005524">
    <property type="term" value="F:ATP binding"/>
    <property type="evidence" value="ECO:0007669"/>
    <property type="project" value="UniProtKB-KW"/>
</dbReference>
<dbReference type="RefSeq" id="WP_013236348.1">
    <property type="nucleotide sequence ID" value="NC_014323.1"/>
</dbReference>
<dbReference type="PANTHER" id="PTHR47961:SF6">
    <property type="entry name" value="DNA-DIRECTED DNA POLYMERASE"/>
    <property type="match status" value="1"/>
</dbReference>
<gene>
    <name evidence="7" type="ordered locus">Hsero_4429</name>
</gene>
<keyword evidence="1" id="KW-0547">Nucleotide-binding</keyword>
<evidence type="ECO:0000259" key="6">
    <source>
        <dbReference type="PROSITE" id="PS51194"/>
    </source>
</evidence>
<dbReference type="HOGENOM" id="CLU_016339_0_0_4"/>
<keyword evidence="3 7" id="KW-0347">Helicase</keyword>
<evidence type="ECO:0000256" key="3">
    <source>
        <dbReference type="ARBA" id="ARBA00022806"/>
    </source>
</evidence>
<dbReference type="InterPro" id="IPR014001">
    <property type="entry name" value="Helicase_ATP-bd"/>
</dbReference>
<evidence type="ECO:0000259" key="5">
    <source>
        <dbReference type="PROSITE" id="PS51192"/>
    </source>
</evidence>
<dbReference type="InterPro" id="IPR011545">
    <property type="entry name" value="DEAD/DEAH_box_helicase_dom"/>
</dbReference>
<accession>D8IVT7</accession>
<dbReference type="GO" id="GO:0003676">
    <property type="term" value="F:nucleic acid binding"/>
    <property type="evidence" value="ECO:0007669"/>
    <property type="project" value="InterPro"/>
</dbReference>
<dbReference type="InterPro" id="IPR050474">
    <property type="entry name" value="Hel308_SKI2-like"/>
</dbReference>
<dbReference type="eggNOG" id="COG1204">
    <property type="taxonomic scope" value="Bacteria"/>
</dbReference>
<dbReference type="PANTHER" id="PTHR47961">
    <property type="entry name" value="DNA POLYMERASE THETA, PUTATIVE (AFU_ORTHOLOGUE AFUA_1G05260)-RELATED"/>
    <property type="match status" value="1"/>
</dbReference>
<organism evidence="7 8">
    <name type="scientific">Herbaspirillum seropedicae (strain SmR1)</name>
    <dbReference type="NCBI Taxonomy" id="757424"/>
    <lineage>
        <taxon>Bacteria</taxon>
        <taxon>Pseudomonadati</taxon>
        <taxon>Pseudomonadota</taxon>
        <taxon>Betaproteobacteria</taxon>
        <taxon>Burkholderiales</taxon>
        <taxon>Oxalobacteraceae</taxon>
        <taxon>Herbaspirillum</taxon>
    </lineage>
</organism>
<keyword evidence="2" id="KW-0378">Hydrolase</keyword>
<reference evidence="7 8" key="1">
    <citation type="submission" date="2010-04" db="EMBL/GenBank/DDBJ databases">
        <title>The genome of Herbaspirillum seropedicae SmR1, an endophytic, nitrogen-fixing, plant-growth promoting beta-Proteobacteria.</title>
        <authorList>
            <person name="Pedrosa F.O."/>
            <person name="Monteiro R.A."/>
            <person name="Wassem R."/>
            <person name="Cruz L.M."/>
            <person name="Ayub R.A."/>
            <person name="Colauto N.B."/>
            <person name="Fernandez M.A."/>
            <person name="Fungaro M.H.P."/>
            <person name="Grisard E.C."/>
            <person name="Hungria M."/>
            <person name="Madeira H.M.F."/>
            <person name="Nodari R.O."/>
            <person name="Osaku C.A."/>
            <person name="Petzl-Erler M.L."/>
            <person name="Terenzi H."/>
            <person name="Vieira L.G.E."/>
            <person name="Almeida M.I.M."/>
            <person name="Alves L.R."/>
            <person name="Arantes O.M.N."/>
            <person name="Balsanelli E."/>
            <person name="Barcellos F.G."/>
            <person name="Baura V.A."/>
            <person name="Binde D.R."/>
            <person name="Campo R.J."/>
            <person name="Chubatsu L.S."/>
            <person name="Chueire L.M.O."/>
            <person name="Ciferri R.R."/>
            <person name="Correa L.C."/>
            <person name="da Conceicao Silva J.L."/>
            <person name="Dabul A.N.G."/>
            <person name="Dambros B.P."/>
            <person name="Faoro H."/>
            <person name="Favetti A."/>
            <person name="Friedermann G."/>
            <person name="Furlaneto M.C."/>
            <person name="Gasques L.S."/>
            <person name="Gimenes C.C.T."/>
            <person name="Gioppo N.M.R."/>
            <person name="Glienke-Blanco C."/>
            <person name="Godoy L.P."/>
            <person name="Guerra M.P."/>
            <person name="Karp S."/>
            <person name="Kava-Cordeiro V."/>
            <person name="Margarido V.P."/>
            <person name="Mathioni S.M."/>
            <person name="Menck-Soares M.A."/>
            <person name="Murace N.K."/>
            <person name="Nicolas M.F."/>
            <person name="Oliveira C.E.C."/>
            <person name="Pagnan N.A.B."/>
            <person name="Pamphile J.A."/>
            <person name="Patussi E.V."/>
            <person name="Pereira L.F.P."/>
            <person name="Pereira-Ferrari L."/>
            <person name="Pinto F.G.S."/>
            <person name="Precoma C."/>
            <person name="Prioli A.J."/>
            <person name="Prioli S.M.A.P."/>
            <person name="Raittz R.T."/>
            <person name="Ramos H.J.O."/>
            <person name="Ribeiro E.M.S.F."/>
            <person name="Rigo L.U."/>
            <person name="Rocha C.L.M.S.C."/>
            <person name="Rocha S.N."/>
            <person name="Santos K."/>
            <person name="Satori D."/>
            <person name="Silva A.G."/>
            <person name="Simao R.C.G."/>
            <person name="Soares M.A.M."/>
            <person name="Souza E.M."/>
            <person name="Steffens M.B.R."/>
            <person name="Steindel M."/>
            <person name="Tadra-Sfeir M.Z."/>
            <person name="Takahashi E.K."/>
            <person name="Torres R.A."/>
            <person name="Valle J.S."/>
            <person name="Vernal J.I."/>
            <person name="Vilas-Boas L.A."/>
            <person name="Watanabe M.A.E."/>
            <person name="Weiss V.A."/>
            <person name="Yates M.A."/>
            <person name="Souza E.M."/>
        </authorList>
    </citation>
    <scope>NUCLEOTIDE SEQUENCE [LARGE SCALE GENOMIC DNA]</scope>
    <source>
        <strain evidence="7 8">SmR1</strain>
    </source>
</reference>
<dbReference type="PROSITE" id="PS51192">
    <property type="entry name" value="HELICASE_ATP_BIND_1"/>
    <property type="match status" value="1"/>
</dbReference>
<protein>
    <submittedName>
        <fullName evidence="7">DNA helicase protein</fullName>
    </submittedName>
</protein>
<dbReference type="Proteomes" id="UP000000329">
    <property type="component" value="Chromosome"/>
</dbReference>
<dbReference type="PROSITE" id="PS51194">
    <property type="entry name" value="HELICASE_CTER"/>
    <property type="match status" value="1"/>
</dbReference>
<proteinExistence type="predicted"/>
<feature type="domain" description="Helicase C-terminal" evidence="6">
    <location>
        <begin position="369"/>
        <end position="559"/>
    </location>
</feature>
<dbReference type="STRING" id="757424.Hsero_4429"/>
<evidence type="ECO:0000313" key="8">
    <source>
        <dbReference type="Proteomes" id="UP000000329"/>
    </source>
</evidence>
<dbReference type="EMBL" id="CP002039">
    <property type="protein sequence ID" value="ADJ65895.1"/>
    <property type="molecule type" value="Genomic_DNA"/>
</dbReference>
<dbReference type="InterPro" id="IPR001650">
    <property type="entry name" value="Helicase_C-like"/>
</dbReference>
<dbReference type="AlphaFoldDB" id="D8IVT7"/>
<dbReference type="SMART" id="SM00487">
    <property type="entry name" value="DEXDc"/>
    <property type="match status" value="1"/>
</dbReference>
<evidence type="ECO:0000256" key="2">
    <source>
        <dbReference type="ARBA" id="ARBA00022801"/>
    </source>
</evidence>
<keyword evidence="8" id="KW-1185">Reference proteome</keyword>
<dbReference type="InterPro" id="IPR027417">
    <property type="entry name" value="P-loop_NTPase"/>
</dbReference>
<dbReference type="Pfam" id="PF00270">
    <property type="entry name" value="DEAD"/>
    <property type="match status" value="1"/>
</dbReference>
<sequence>MGNFNLQLAQRVASSQKFQIAYETLQKESLASLSGRTPSIDIGERNKLLRSALILAQSGSKQYSTLSQDIVYALATLPLETSQRAVCEHILAMLGNFPASDFLKGNNLAHGRLPWNLKLSEEVRRDENYVSVLGKEILLTDFQADVWDELKTQQFLSIAAPTSAGKSFLIQLYLKSLLGNSDRLLDIAYVVPTRSLIHEVHASLIKAFTGFENPPVISSIPRADERLAATQSRIFVFTQERLRTAMDEADLALDCLIVDEAQQIADGSRGMLLLSCLEDVNERAPQAQILFITPGSRSGASIGSLMGLGELPSVETTLRPVRQNLIYVNFKSAKKKQHLQLTLHRENQKPLALENVDLEGEPVSNAGARFLTAVMTLGDEGQNLVYASGKAAAEKMAEAIAAALGGKDNFVKQTEALLELSEFVKKHVHPQYALVDSIKSGVAYHYGSMPTTLTKAIEEYFANGALKYLVCTSTLLQGVNLPARNIFIRNPKKGMGKPMGPDDFWNLAGRAGRLSKDTHGNVFLIEYKKWDRQPVEEVRQKEVTPSLSKAFTTSHTEVMDFIRDENHVSGAKDTNFAESVFARLFIDAKEGVMEQTIERATRGIAMESAVSISDAIREHLDKVMLPPELLKRNSSVSPLRQQAMFDVLLAVVKRGGTAQLVPHHPLQSGQVKERLESIMDLIHRHLEGKETNQQYYFGWFALSWMRGSSLRDMIEHQIQYERRKAEVNGDEEPEPGKTIIKVLDDVENKLRFHYVRYIGCYIDLLKHAVGVVSPDRELDVPPIPLFLELGACSGTMIGCMELGLSRIAARELTDLLGKSDLDAVAIKRRLINLKGASLKLSPIIVSEIKRIGLETSA</sequence>
<name>D8IVT7_HERSS</name>
<keyword evidence="4" id="KW-0067">ATP-binding</keyword>
<evidence type="ECO:0000256" key="4">
    <source>
        <dbReference type="ARBA" id="ARBA00022840"/>
    </source>
</evidence>
<dbReference type="Gene3D" id="3.40.50.300">
    <property type="entry name" value="P-loop containing nucleotide triphosphate hydrolases"/>
    <property type="match status" value="2"/>
</dbReference>
<evidence type="ECO:0000256" key="1">
    <source>
        <dbReference type="ARBA" id="ARBA00022741"/>
    </source>
</evidence>
<dbReference type="GeneID" id="29390438"/>
<feature type="domain" description="Helicase ATP-binding" evidence="5">
    <location>
        <begin position="147"/>
        <end position="275"/>
    </location>
</feature>
<dbReference type="Pfam" id="PF00271">
    <property type="entry name" value="Helicase_C"/>
    <property type="match status" value="1"/>
</dbReference>
<evidence type="ECO:0000313" key="7">
    <source>
        <dbReference type="EMBL" id="ADJ65895.1"/>
    </source>
</evidence>
<dbReference type="KEGG" id="hse:Hsero_4429"/>
<dbReference type="SUPFAM" id="SSF52540">
    <property type="entry name" value="P-loop containing nucleoside triphosphate hydrolases"/>
    <property type="match status" value="1"/>
</dbReference>